<dbReference type="Gene3D" id="3.40.1410.10">
    <property type="entry name" value="Chorismate lyase-like"/>
    <property type="match status" value="1"/>
</dbReference>
<dbReference type="SMART" id="SM00866">
    <property type="entry name" value="UTRA"/>
    <property type="match status" value="1"/>
</dbReference>
<evidence type="ECO:0000259" key="4">
    <source>
        <dbReference type="PROSITE" id="PS50949"/>
    </source>
</evidence>
<dbReference type="PANTHER" id="PTHR44846">
    <property type="entry name" value="MANNOSYL-D-GLYCERATE TRANSPORT/METABOLISM SYSTEM REPRESSOR MNGR-RELATED"/>
    <property type="match status" value="1"/>
</dbReference>
<accession>A0ABS1TA46</accession>
<evidence type="ECO:0000256" key="2">
    <source>
        <dbReference type="ARBA" id="ARBA00023125"/>
    </source>
</evidence>
<dbReference type="CDD" id="cd07377">
    <property type="entry name" value="WHTH_GntR"/>
    <property type="match status" value="1"/>
</dbReference>
<organism evidence="5 6">
    <name type="scientific">Clostridium rhizosphaerae</name>
    <dbReference type="NCBI Taxonomy" id="2803861"/>
    <lineage>
        <taxon>Bacteria</taxon>
        <taxon>Bacillati</taxon>
        <taxon>Bacillota</taxon>
        <taxon>Clostridia</taxon>
        <taxon>Eubacteriales</taxon>
        <taxon>Clostridiaceae</taxon>
        <taxon>Clostridium</taxon>
    </lineage>
</organism>
<dbReference type="Gene3D" id="1.10.10.10">
    <property type="entry name" value="Winged helix-like DNA-binding domain superfamily/Winged helix DNA-binding domain"/>
    <property type="match status" value="1"/>
</dbReference>
<dbReference type="InterPro" id="IPR011663">
    <property type="entry name" value="UTRA"/>
</dbReference>
<dbReference type="PRINTS" id="PR00035">
    <property type="entry name" value="HTHGNTR"/>
</dbReference>
<keyword evidence="2" id="KW-0238">DNA-binding</keyword>
<keyword evidence="1" id="KW-0805">Transcription regulation</keyword>
<gene>
    <name evidence="5" type="ORF">JK636_10620</name>
</gene>
<keyword evidence="6" id="KW-1185">Reference proteome</keyword>
<dbReference type="Pfam" id="PF00392">
    <property type="entry name" value="GntR"/>
    <property type="match status" value="1"/>
</dbReference>
<dbReference type="SMART" id="SM00345">
    <property type="entry name" value="HTH_GNTR"/>
    <property type="match status" value="1"/>
</dbReference>
<dbReference type="InterPro" id="IPR000524">
    <property type="entry name" value="Tscrpt_reg_HTH_GntR"/>
</dbReference>
<dbReference type="InterPro" id="IPR028978">
    <property type="entry name" value="Chorismate_lyase_/UTRA_dom_sf"/>
</dbReference>
<dbReference type="SUPFAM" id="SSF64288">
    <property type="entry name" value="Chorismate lyase-like"/>
    <property type="match status" value="1"/>
</dbReference>
<dbReference type="SUPFAM" id="SSF46785">
    <property type="entry name" value="Winged helix' DNA-binding domain"/>
    <property type="match status" value="1"/>
</dbReference>
<dbReference type="PANTHER" id="PTHR44846:SF1">
    <property type="entry name" value="MANNOSYL-D-GLYCERATE TRANSPORT_METABOLISM SYSTEM REPRESSOR MNGR-RELATED"/>
    <property type="match status" value="1"/>
</dbReference>
<sequence>MVKDMESKSNMPLYYKVQNYILDLIKNNKLKEGDLIPTEMELSNMFNMSRPTVRQGLNTLVSEGYLKRLKGKGTFVTKPKILQESTRFIESYNREMHKKGLIPETKVLEISIKICPDFLVDKLGVAEGDKFIKLKRLRYAYIENKEDKKPILLTTVYIPYKKFPNLIMYDFEERSLYEVFEENNIYIKKALREIEARLSNKESSKLLKINEGSPIHFISSFGYLDDGSIIEYSESIYPGERNKFIVEITR</sequence>
<reference evidence="5 6" key="1">
    <citation type="submission" date="2021-01" db="EMBL/GenBank/DDBJ databases">
        <title>Genome public.</title>
        <authorList>
            <person name="Liu C."/>
            <person name="Sun Q."/>
        </authorList>
    </citation>
    <scope>NUCLEOTIDE SEQUENCE [LARGE SCALE GENOMIC DNA]</scope>
    <source>
        <strain evidence="5 6">YIM B02515</strain>
    </source>
</reference>
<evidence type="ECO:0000313" key="5">
    <source>
        <dbReference type="EMBL" id="MBL4936212.1"/>
    </source>
</evidence>
<dbReference type="EMBL" id="JAESWC010000004">
    <property type="protein sequence ID" value="MBL4936212.1"/>
    <property type="molecule type" value="Genomic_DNA"/>
</dbReference>
<feature type="domain" description="HTH gntR-type" evidence="4">
    <location>
        <begin position="11"/>
        <end position="79"/>
    </location>
</feature>
<dbReference type="RefSeq" id="WP_202748901.1">
    <property type="nucleotide sequence ID" value="NZ_JAESWC010000004.1"/>
</dbReference>
<dbReference type="InterPro" id="IPR050679">
    <property type="entry name" value="Bact_HTH_transcr_reg"/>
</dbReference>
<name>A0ABS1TA46_9CLOT</name>
<dbReference type="InterPro" id="IPR036390">
    <property type="entry name" value="WH_DNA-bd_sf"/>
</dbReference>
<comment type="caution">
    <text evidence="5">The sequence shown here is derived from an EMBL/GenBank/DDBJ whole genome shotgun (WGS) entry which is preliminary data.</text>
</comment>
<keyword evidence="3" id="KW-0804">Transcription</keyword>
<evidence type="ECO:0000256" key="3">
    <source>
        <dbReference type="ARBA" id="ARBA00023163"/>
    </source>
</evidence>
<dbReference type="InterPro" id="IPR036388">
    <property type="entry name" value="WH-like_DNA-bd_sf"/>
</dbReference>
<evidence type="ECO:0000313" key="6">
    <source>
        <dbReference type="Proteomes" id="UP000632377"/>
    </source>
</evidence>
<protein>
    <submittedName>
        <fullName evidence="5">GntR family transcriptional regulator</fullName>
    </submittedName>
</protein>
<proteinExistence type="predicted"/>
<dbReference type="PROSITE" id="PS50949">
    <property type="entry name" value="HTH_GNTR"/>
    <property type="match status" value="1"/>
</dbReference>
<dbReference type="Proteomes" id="UP000632377">
    <property type="component" value="Unassembled WGS sequence"/>
</dbReference>
<dbReference type="Pfam" id="PF07702">
    <property type="entry name" value="UTRA"/>
    <property type="match status" value="1"/>
</dbReference>
<evidence type="ECO:0000256" key="1">
    <source>
        <dbReference type="ARBA" id="ARBA00023015"/>
    </source>
</evidence>